<feature type="transmembrane region" description="Helical" evidence="1">
    <location>
        <begin position="93"/>
        <end position="113"/>
    </location>
</feature>
<accession>A0A4R2TD97</accession>
<dbReference type="OrthoDB" id="4005at2"/>
<feature type="transmembrane region" description="Helical" evidence="1">
    <location>
        <begin position="41"/>
        <end position="64"/>
    </location>
</feature>
<feature type="transmembrane region" description="Helical" evidence="1">
    <location>
        <begin position="275"/>
        <end position="297"/>
    </location>
</feature>
<dbReference type="AlphaFoldDB" id="A0A4R2TD97"/>
<feature type="transmembrane region" description="Helical" evidence="1">
    <location>
        <begin position="125"/>
        <end position="147"/>
    </location>
</feature>
<evidence type="ECO:0000313" key="2">
    <source>
        <dbReference type="EMBL" id="TCP98994.1"/>
    </source>
</evidence>
<gene>
    <name evidence="2" type="ORF">EDD79_103927</name>
</gene>
<dbReference type="Gene3D" id="1.20.1740.10">
    <property type="entry name" value="Amino acid/polyamine transporter I"/>
    <property type="match status" value="1"/>
</dbReference>
<evidence type="ECO:0000313" key="3">
    <source>
        <dbReference type="Proteomes" id="UP000295504"/>
    </source>
</evidence>
<reference evidence="2 3" key="1">
    <citation type="submission" date="2019-03" db="EMBL/GenBank/DDBJ databases">
        <title>Genomic Encyclopedia of Type Strains, Phase IV (KMG-IV): sequencing the most valuable type-strain genomes for metagenomic binning, comparative biology and taxonomic classification.</title>
        <authorList>
            <person name="Goeker M."/>
        </authorList>
    </citation>
    <scope>NUCLEOTIDE SEQUENCE [LARGE SCALE GENOMIC DNA]</scope>
    <source>
        <strain evidence="2 3">DSM 100013</strain>
    </source>
</reference>
<feature type="transmembrane region" description="Helical" evidence="1">
    <location>
        <begin position="318"/>
        <end position="340"/>
    </location>
</feature>
<name>A0A4R2TD97_9FIRM</name>
<dbReference type="RefSeq" id="WP_132849326.1">
    <property type="nucleotide sequence ID" value="NZ_CP058648.1"/>
</dbReference>
<feature type="transmembrane region" description="Helical" evidence="1">
    <location>
        <begin position="346"/>
        <end position="364"/>
    </location>
</feature>
<keyword evidence="3" id="KW-1185">Reference proteome</keyword>
<dbReference type="InterPro" id="IPR038728">
    <property type="entry name" value="YkvI-like"/>
</dbReference>
<keyword evidence="1" id="KW-0812">Transmembrane</keyword>
<protein>
    <submittedName>
        <fullName evidence="2">Putative membrane protein YkvI</fullName>
    </submittedName>
</protein>
<feature type="transmembrane region" description="Helical" evidence="1">
    <location>
        <begin position="227"/>
        <end position="250"/>
    </location>
</feature>
<comment type="caution">
    <text evidence="2">The sequence shown here is derived from an EMBL/GenBank/DDBJ whole genome shotgun (WGS) entry which is preliminary data.</text>
</comment>
<sequence length="377" mass="41301">MKKGEVSGIPAFFAVAFVWFTTHFGGGFASGRQLIQFFVRYGWYALFTPVIAILLNAIVFYYAWEYSVEHKKFQYKSWCDSFYRPHEKIFSNLYELVFNLTLVTATAVAFATGGATMTKVLGTPYIVNTAIIAIIMLVLTIFGADVIRSVASWVAIVIILGLLIIYGTNFFVVLPNLKDVLSAPPAPYGFLPALWEAIKYTSLQAAVVGTYIAVADVLKNKSDIKKAAITGFLLNAVIITLASAVILSHYPTILTEAVPVIYVLNNGIGGSIGEMLVSLLIFLGVISTGVNLIYGGTKRILSVYTKDGVKEDNRKKDIIASSIYVLITWGIALFGLIPLIAKGYSYISYIALPVVVIPIIYKGITRKRNVQEVPSTN</sequence>
<proteinExistence type="predicted"/>
<feature type="transmembrane region" description="Helical" evidence="1">
    <location>
        <begin position="154"/>
        <end position="177"/>
    </location>
</feature>
<dbReference type="PANTHER" id="PTHR37814:SF1">
    <property type="entry name" value="MEMBRANE PROTEIN"/>
    <property type="match status" value="1"/>
</dbReference>
<evidence type="ECO:0000256" key="1">
    <source>
        <dbReference type="SAM" id="Phobius"/>
    </source>
</evidence>
<organism evidence="2 3">
    <name type="scientific">Serpentinicella alkaliphila</name>
    <dbReference type="NCBI Taxonomy" id="1734049"/>
    <lineage>
        <taxon>Bacteria</taxon>
        <taxon>Bacillati</taxon>
        <taxon>Bacillota</taxon>
        <taxon>Clostridia</taxon>
        <taxon>Peptostreptococcales</taxon>
        <taxon>Natronincolaceae</taxon>
        <taxon>Serpentinicella</taxon>
    </lineage>
</organism>
<feature type="transmembrane region" description="Helical" evidence="1">
    <location>
        <begin position="12"/>
        <end position="29"/>
    </location>
</feature>
<dbReference type="EMBL" id="SLYC01000039">
    <property type="protein sequence ID" value="TCP98994.1"/>
    <property type="molecule type" value="Genomic_DNA"/>
</dbReference>
<dbReference type="PANTHER" id="PTHR37814">
    <property type="entry name" value="CONSERVED MEMBRANE PROTEIN"/>
    <property type="match status" value="1"/>
</dbReference>
<feature type="transmembrane region" description="Helical" evidence="1">
    <location>
        <begin position="197"/>
        <end position="215"/>
    </location>
</feature>
<keyword evidence="1" id="KW-1133">Transmembrane helix</keyword>
<dbReference type="Proteomes" id="UP000295504">
    <property type="component" value="Unassembled WGS sequence"/>
</dbReference>
<keyword evidence="1" id="KW-0472">Membrane</keyword>